<feature type="compositionally biased region" description="Polar residues" evidence="1">
    <location>
        <begin position="323"/>
        <end position="337"/>
    </location>
</feature>
<dbReference type="InParanoid" id="D8QIT8"/>
<dbReference type="GeneID" id="9597067"/>
<dbReference type="RefSeq" id="XP_003027188.1">
    <property type="nucleotide sequence ID" value="XM_003027142.1"/>
</dbReference>
<feature type="compositionally biased region" description="Basic and acidic residues" evidence="1">
    <location>
        <begin position="352"/>
        <end position="369"/>
    </location>
</feature>
<keyword evidence="3" id="KW-1185">Reference proteome</keyword>
<gene>
    <name evidence="2" type="ORF">SCHCODRAFT_113803</name>
</gene>
<evidence type="ECO:0000313" key="3">
    <source>
        <dbReference type="Proteomes" id="UP000007431"/>
    </source>
</evidence>
<reference evidence="2 3" key="1">
    <citation type="journal article" date="2010" name="Nat. Biotechnol.">
        <title>Genome sequence of the model mushroom Schizophyllum commune.</title>
        <authorList>
            <person name="Ohm R.A."/>
            <person name="de Jong J.F."/>
            <person name="Lugones L.G."/>
            <person name="Aerts A."/>
            <person name="Kothe E."/>
            <person name="Stajich J.E."/>
            <person name="de Vries R.P."/>
            <person name="Record E."/>
            <person name="Levasseur A."/>
            <person name="Baker S.E."/>
            <person name="Bartholomew K.A."/>
            <person name="Coutinho P.M."/>
            <person name="Erdmann S."/>
            <person name="Fowler T.J."/>
            <person name="Gathman A.C."/>
            <person name="Lombard V."/>
            <person name="Henrissat B."/>
            <person name="Knabe N."/>
            <person name="Kuees U."/>
            <person name="Lilly W.W."/>
            <person name="Lindquist E."/>
            <person name="Lucas S."/>
            <person name="Magnuson J.K."/>
            <person name="Piumi F."/>
            <person name="Raudaskoski M."/>
            <person name="Salamov A."/>
            <person name="Schmutz J."/>
            <person name="Schwarze F.W.M.R."/>
            <person name="vanKuyk P.A."/>
            <person name="Horton J.S."/>
            <person name="Grigoriev I.V."/>
            <person name="Woesten H.A.B."/>
        </authorList>
    </citation>
    <scope>NUCLEOTIDE SEQUENCE [LARGE SCALE GENOMIC DNA]</scope>
    <source>
        <strain evidence="3">H4-8 / FGSC 9210</strain>
    </source>
</reference>
<feature type="compositionally biased region" description="Basic and acidic residues" evidence="1">
    <location>
        <begin position="404"/>
        <end position="419"/>
    </location>
</feature>
<dbReference type="AlphaFoldDB" id="D8QIT8"/>
<dbReference type="EMBL" id="GL377313">
    <property type="protein sequence ID" value="EFI92285.1"/>
    <property type="molecule type" value="Genomic_DNA"/>
</dbReference>
<dbReference type="KEGG" id="scm:SCHCO_01106401"/>
<dbReference type="VEuPathDB" id="FungiDB:SCHCODRAFT_01106401"/>
<protein>
    <submittedName>
        <fullName evidence="2">Uncharacterized protein</fullName>
    </submittedName>
</protein>
<evidence type="ECO:0000256" key="1">
    <source>
        <dbReference type="SAM" id="MobiDB-lite"/>
    </source>
</evidence>
<feature type="compositionally biased region" description="Basic residues" evidence="1">
    <location>
        <begin position="236"/>
        <end position="247"/>
    </location>
</feature>
<accession>D8QIT8</accession>
<evidence type="ECO:0000313" key="2">
    <source>
        <dbReference type="EMBL" id="EFI92285.1"/>
    </source>
</evidence>
<sequence>MRGAPRAKDATAYFKIAREAGRGSRLRSGASASYIRAVVLDESQRDRLAPPLPLFIRAYPDDARGNAVGSKSTCAMVHDLADRPTAVGARRLSSRRKDGHEILPPRTLSLRYRPNLAGGETMPETGDHVQMLPRSFSRHRRPRNRGLTCTCEILTSHTAFVVAPRTADGRGDYVAENRSRRGEAPPCRLTEADLPSPMPSSSPHAASRWTSDVRRTRLGRLDEFTDFRPPSTLSRPPHRRIPRHSRMRAPQYSRGVKGCGAPALQSRPSPITPQPPCLAKSQGPELPRSGSGAEKPDSSAKALHKTTGPPGNGAKAGAVLKSSVKSSNTTPSPSPLVSTMPAAPSPARRRRAFDALRRGESARYEEARGVSKLRWPSLSGFSGAESQREGGRNSGEAFSARARTISEGRRGEARRGEAR</sequence>
<dbReference type="HOGENOM" id="CLU_655793_0_0_1"/>
<feature type="compositionally biased region" description="Basic and acidic residues" evidence="1">
    <location>
        <begin position="211"/>
        <end position="226"/>
    </location>
</feature>
<proteinExistence type="predicted"/>
<feature type="non-terminal residue" evidence="2">
    <location>
        <position position="419"/>
    </location>
</feature>
<dbReference type="Proteomes" id="UP000007431">
    <property type="component" value="Unassembled WGS sequence"/>
</dbReference>
<organism evidence="3">
    <name type="scientific">Schizophyllum commune (strain H4-8 / FGSC 9210)</name>
    <name type="common">Split gill fungus</name>
    <dbReference type="NCBI Taxonomy" id="578458"/>
    <lineage>
        <taxon>Eukaryota</taxon>
        <taxon>Fungi</taxon>
        <taxon>Dikarya</taxon>
        <taxon>Basidiomycota</taxon>
        <taxon>Agaricomycotina</taxon>
        <taxon>Agaricomycetes</taxon>
        <taxon>Agaricomycetidae</taxon>
        <taxon>Agaricales</taxon>
        <taxon>Schizophyllaceae</taxon>
        <taxon>Schizophyllum</taxon>
    </lineage>
</organism>
<name>D8QIT8_SCHCM</name>
<feature type="region of interest" description="Disordered" evidence="1">
    <location>
        <begin position="175"/>
        <end position="419"/>
    </location>
</feature>